<evidence type="ECO:0000256" key="1">
    <source>
        <dbReference type="SAM" id="MobiDB-lite"/>
    </source>
</evidence>
<sequence length="352" mass="39211">MSQRSTPSCPSPPPMEQQEVAPPSDTTSDILSPLKQDDYTTSTPIITISQSQAQSQQPQMTIDFTITGSIGPHQPRDDVVPYISLDNLTISGQETSEQPQHGPVVASSRSNVVRYPSRPLYEIKQDFIVHITVPKYKPILRELILGASLTLVSKSHYETDFDPTITEIRERLFPLPSATEKDMVDAAVHAVLVAWAVAFRDTIRELLVRAGHDLVAEARKRGELIKKGILDTVRLVIHTFDIRDPEPQAQPTSTSPPPPLERPQSPKVPRVPRTPMSLRSLNGPGNYRCAPTSYNTPNRGTPTVIPTTPTRSDRQRGRPASERPERLGRHIVCPRNDTSMPPPQFKMKREIP</sequence>
<proteinExistence type="predicted"/>
<reference evidence="2 3" key="1">
    <citation type="submission" date="2023-10" db="EMBL/GenBank/DDBJ databases">
        <title>Draft genome sequence of Xylaria bambusicola isolate GMP-LS, the root and basal stem rot pathogen of sugarcane in Indonesia.</title>
        <authorList>
            <person name="Selvaraj P."/>
            <person name="Muralishankar V."/>
            <person name="Muruganantham S."/>
            <person name="Sp S."/>
            <person name="Haryani S."/>
            <person name="Lau K.J.X."/>
            <person name="Naqvi N.I."/>
        </authorList>
    </citation>
    <scope>NUCLEOTIDE SEQUENCE [LARGE SCALE GENOMIC DNA]</scope>
    <source>
        <strain evidence="2">GMP-LS</strain>
    </source>
</reference>
<gene>
    <name evidence="2" type="ORF">RRF57_011125</name>
</gene>
<evidence type="ECO:0000313" key="3">
    <source>
        <dbReference type="Proteomes" id="UP001305414"/>
    </source>
</evidence>
<feature type="region of interest" description="Disordered" evidence="1">
    <location>
        <begin position="241"/>
        <end position="352"/>
    </location>
</feature>
<dbReference type="EMBL" id="JAWHQM010000052">
    <property type="protein sequence ID" value="KAK5635413.1"/>
    <property type="molecule type" value="Genomic_DNA"/>
</dbReference>
<feature type="compositionally biased region" description="Polar residues" evidence="1">
    <location>
        <begin position="292"/>
        <end position="310"/>
    </location>
</feature>
<protein>
    <submittedName>
        <fullName evidence="2">Uncharacterized protein</fullName>
    </submittedName>
</protein>
<dbReference type="Proteomes" id="UP001305414">
    <property type="component" value="Unassembled WGS sequence"/>
</dbReference>
<organism evidence="2 3">
    <name type="scientific">Xylaria bambusicola</name>
    <dbReference type="NCBI Taxonomy" id="326684"/>
    <lineage>
        <taxon>Eukaryota</taxon>
        <taxon>Fungi</taxon>
        <taxon>Dikarya</taxon>
        <taxon>Ascomycota</taxon>
        <taxon>Pezizomycotina</taxon>
        <taxon>Sordariomycetes</taxon>
        <taxon>Xylariomycetidae</taxon>
        <taxon>Xylariales</taxon>
        <taxon>Xylariaceae</taxon>
        <taxon>Xylaria</taxon>
    </lineage>
</organism>
<keyword evidence="3" id="KW-1185">Reference proteome</keyword>
<accession>A0AAN7UUB6</accession>
<feature type="region of interest" description="Disordered" evidence="1">
    <location>
        <begin position="1"/>
        <end position="37"/>
    </location>
</feature>
<name>A0AAN7UUB6_9PEZI</name>
<feature type="compositionally biased region" description="Basic and acidic residues" evidence="1">
    <location>
        <begin position="311"/>
        <end position="328"/>
    </location>
</feature>
<evidence type="ECO:0000313" key="2">
    <source>
        <dbReference type="EMBL" id="KAK5635413.1"/>
    </source>
</evidence>
<comment type="caution">
    <text evidence="2">The sequence shown here is derived from an EMBL/GenBank/DDBJ whole genome shotgun (WGS) entry which is preliminary data.</text>
</comment>
<dbReference type="AlphaFoldDB" id="A0AAN7UUB6"/>